<evidence type="ECO:0000256" key="8">
    <source>
        <dbReference type="ARBA" id="ARBA00060366"/>
    </source>
</evidence>
<keyword evidence="6" id="KW-0472">Membrane</keyword>
<evidence type="ECO:0000256" key="4">
    <source>
        <dbReference type="ARBA" id="ARBA00022927"/>
    </source>
</evidence>
<keyword evidence="3" id="KW-0934">Plastid</keyword>
<dbReference type="GO" id="GO:0031972">
    <property type="term" value="C:chloroplast intermembrane space"/>
    <property type="evidence" value="ECO:0007669"/>
    <property type="project" value="UniProtKB-SubCell"/>
</dbReference>
<evidence type="ECO:0000313" key="12">
    <source>
        <dbReference type="EMBL" id="ADE76142.1"/>
    </source>
</evidence>
<reference evidence="12" key="1">
    <citation type="submission" date="2010-04" db="EMBL/GenBank/DDBJ databases">
        <authorList>
            <person name="Reid K.E."/>
            <person name="Liao N."/>
            <person name="Chan S."/>
            <person name="Docking R."/>
            <person name="Taylor G."/>
            <person name="Moore R."/>
            <person name="Mayo M."/>
            <person name="Munro S."/>
            <person name="King J."/>
            <person name="Yanchuk A."/>
            <person name="Holt R."/>
            <person name="Jones S."/>
            <person name="Marra M."/>
            <person name="Ritland C.E."/>
            <person name="Ritland K."/>
            <person name="Bohlmann J."/>
        </authorList>
    </citation>
    <scope>NUCLEOTIDE SEQUENCE</scope>
    <source>
        <tissue evidence="12">Bud</tissue>
    </source>
</reference>
<proteinExistence type="evidence at transcript level"/>
<evidence type="ECO:0000256" key="6">
    <source>
        <dbReference type="ARBA" id="ARBA00023136"/>
    </source>
</evidence>
<keyword evidence="4" id="KW-0653">Protein transport</keyword>
<keyword evidence="5" id="KW-0809">Transit peptide</keyword>
<dbReference type="EMBL" id="BT122790">
    <property type="protein sequence ID" value="ADE76142.1"/>
    <property type="molecule type" value="mRNA"/>
</dbReference>
<keyword evidence="1" id="KW-0813">Transport</keyword>
<evidence type="ECO:0000256" key="7">
    <source>
        <dbReference type="ARBA" id="ARBA00053802"/>
    </source>
</evidence>
<dbReference type="PANTHER" id="PTHR33926:SF4">
    <property type="entry name" value="PROTEIN TIC 22, CHLOROPLASTIC"/>
    <property type="match status" value="1"/>
</dbReference>
<organism evidence="12">
    <name type="scientific">Picea sitchensis</name>
    <name type="common">Sitka spruce</name>
    <name type="synonym">Pinus sitchensis</name>
    <dbReference type="NCBI Taxonomy" id="3332"/>
    <lineage>
        <taxon>Eukaryota</taxon>
        <taxon>Viridiplantae</taxon>
        <taxon>Streptophyta</taxon>
        <taxon>Embryophyta</taxon>
        <taxon>Tracheophyta</taxon>
        <taxon>Spermatophyta</taxon>
        <taxon>Pinopsida</taxon>
        <taxon>Pinidae</taxon>
        <taxon>Conifers I</taxon>
        <taxon>Pinales</taxon>
        <taxon>Pinaceae</taxon>
        <taxon>Picea</taxon>
    </lineage>
</organism>
<dbReference type="InterPro" id="IPR007378">
    <property type="entry name" value="Tic22-like"/>
</dbReference>
<comment type="subcellular location">
    <subcellularLocation>
        <location evidence="8">Plastid</location>
        <location evidence="8">Chloroplast intermembrane space</location>
        <topology evidence="8">Peripheral membrane protein</topology>
    </subcellularLocation>
</comment>
<comment type="function">
    <text evidence="7">Involved in protein precursor import into chloroplasts. Imported into the intermembrane space via the Toc translocon. May be involved in the import pathway used by proteins without a cleavable N-terminal pre-sequence.</text>
</comment>
<evidence type="ECO:0000256" key="2">
    <source>
        <dbReference type="ARBA" id="ARBA00022528"/>
    </source>
</evidence>
<name>D5A9C3_PICSI</name>
<evidence type="ECO:0000256" key="9">
    <source>
        <dbReference type="ARBA" id="ARBA00061192"/>
    </source>
</evidence>
<dbReference type="Pfam" id="PF04278">
    <property type="entry name" value="Tic22"/>
    <property type="match status" value="1"/>
</dbReference>
<keyword evidence="2" id="KW-0150">Chloroplast</keyword>
<protein>
    <recommendedName>
        <fullName evidence="10">Protein TIC 22, chloroplastic</fullName>
    </recommendedName>
    <alternativeName>
        <fullName evidence="11">Translocon at the inner envelope membrane of chloroplasts 22</fullName>
    </alternativeName>
</protein>
<evidence type="ECO:0000256" key="1">
    <source>
        <dbReference type="ARBA" id="ARBA00022448"/>
    </source>
</evidence>
<sequence>MKSSLPSSAMDCSLESSTSRTVSSKFHPAFSLKDTLIPNIDKLLPNFHPFERSGAINRTIMPPESNNNTPKLFPVSAVNNHTIPHLTNAVSNLFKCLTSRTNASAAKQHPWFRFGKELGQRFEDFKACLGSVISDAARPRQRVVPCFASVSAGGQESWEPKAVFQLALSTVNVAKTLEGVPVYTVSNANNEFVLVSDPNSSRSLGLLCFRQQDAEALLAQVQLRQPMLSRGAKVVPIPLEKVYTLKVEGIAFRFLPDPVQVKYALQMKSKDLSKAFDGVPVFQSDRLVITKNNRRLYPLYFCKEDLERELLRNLKNQPKASRLSSDILVGSLEGILKKLEESKNRSGWDDVVFIPPGKISTEHIQKVLV</sequence>
<dbReference type="Gene3D" id="3.40.1350.100">
    <property type="match status" value="1"/>
</dbReference>
<evidence type="ECO:0000256" key="10">
    <source>
        <dbReference type="ARBA" id="ARBA00072390"/>
    </source>
</evidence>
<accession>D5A9C3</accession>
<dbReference type="GO" id="GO:0015031">
    <property type="term" value="P:protein transport"/>
    <property type="evidence" value="ECO:0007669"/>
    <property type="project" value="UniProtKB-KW"/>
</dbReference>
<dbReference type="OMA" id="DSWQPKH"/>
<dbReference type="FunFam" id="3.40.1350.100:FF:000001">
    <property type="entry name" value="Protein TIC 22, chloroplastic"/>
    <property type="match status" value="1"/>
</dbReference>
<evidence type="ECO:0000256" key="3">
    <source>
        <dbReference type="ARBA" id="ARBA00022640"/>
    </source>
</evidence>
<dbReference type="AlphaFoldDB" id="D5A9C3"/>
<comment type="similarity">
    <text evidence="9">Belongs to the Tic22 family.</text>
</comment>
<evidence type="ECO:0000256" key="5">
    <source>
        <dbReference type="ARBA" id="ARBA00022946"/>
    </source>
</evidence>
<dbReference type="PANTHER" id="PTHR33926">
    <property type="entry name" value="PROTEIN TIC 22, CHLOROPLASTIC"/>
    <property type="match status" value="1"/>
</dbReference>
<evidence type="ECO:0000256" key="11">
    <source>
        <dbReference type="ARBA" id="ARBA00082221"/>
    </source>
</evidence>